<dbReference type="PROSITE" id="PS50888">
    <property type="entry name" value="BHLH"/>
    <property type="match status" value="1"/>
</dbReference>
<keyword evidence="1" id="KW-0805">Transcription regulation</keyword>
<dbReference type="Gene3D" id="4.10.280.10">
    <property type="entry name" value="Helix-loop-helix DNA-binding domain"/>
    <property type="match status" value="1"/>
</dbReference>
<keyword evidence="5" id="KW-0539">Nucleus</keyword>
<evidence type="ECO:0000256" key="1">
    <source>
        <dbReference type="ARBA" id="ARBA00023015"/>
    </source>
</evidence>
<dbReference type="GO" id="GO:0003677">
    <property type="term" value="F:DNA binding"/>
    <property type="evidence" value="ECO:0007669"/>
    <property type="project" value="UniProtKB-KW"/>
</dbReference>
<dbReference type="InterPro" id="IPR036638">
    <property type="entry name" value="HLH_DNA-bd_sf"/>
</dbReference>
<keyword evidence="9" id="KW-1185">Reference proteome</keyword>
<dbReference type="SUPFAM" id="SSF47459">
    <property type="entry name" value="HLH, helix-loop-helix DNA-binding domain"/>
    <property type="match status" value="1"/>
</dbReference>
<dbReference type="EMBL" id="NPIC01000005">
    <property type="protein sequence ID" value="RDL36004.1"/>
    <property type="molecule type" value="Genomic_DNA"/>
</dbReference>
<evidence type="ECO:0000256" key="2">
    <source>
        <dbReference type="ARBA" id="ARBA00023125"/>
    </source>
</evidence>
<dbReference type="GO" id="GO:0045944">
    <property type="term" value="P:positive regulation of transcription by RNA polymerase II"/>
    <property type="evidence" value="ECO:0007669"/>
    <property type="project" value="TreeGrafter"/>
</dbReference>
<gene>
    <name evidence="8" type="ORF">BP5553_06616</name>
</gene>
<dbReference type="Proteomes" id="UP000254866">
    <property type="component" value="Unassembled WGS sequence"/>
</dbReference>
<keyword evidence="3" id="KW-0010">Activator</keyword>
<dbReference type="PANTHER" id="PTHR10328:SF3">
    <property type="entry name" value="PROTEIN MAX"/>
    <property type="match status" value="1"/>
</dbReference>
<evidence type="ECO:0000256" key="5">
    <source>
        <dbReference type="ARBA" id="ARBA00023242"/>
    </source>
</evidence>
<evidence type="ECO:0000256" key="4">
    <source>
        <dbReference type="ARBA" id="ARBA00023163"/>
    </source>
</evidence>
<feature type="compositionally biased region" description="Basic and acidic residues" evidence="6">
    <location>
        <begin position="38"/>
        <end position="48"/>
    </location>
</feature>
<dbReference type="PANTHER" id="PTHR10328">
    <property type="entry name" value="PROTEIN MAX MYC-ASSOCIATED FACTOR X"/>
    <property type="match status" value="1"/>
</dbReference>
<dbReference type="InterPro" id="IPR011598">
    <property type="entry name" value="bHLH_dom"/>
</dbReference>
<evidence type="ECO:0000256" key="3">
    <source>
        <dbReference type="ARBA" id="ARBA00023159"/>
    </source>
</evidence>
<dbReference type="CDD" id="cd00083">
    <property type="entry name" value="bHLH_SF"/>
    <property type="match status" value="1"/>
</dbReference>
<protein>
    <recommendedName>
        <fullName evidence="7">BHLH domain-containing protein</fullName>
    </recommendedName>
</protein>
<keyword evidence="2" id="KW-0238">DNA-binding</keyword>
<dbReference type="GO" id="GO:0003700">
    <property type="term" value="F:DNA-binding transcription factor activity"/>
    <property type="evidence" value="ECO:0007669"/>
    <property type="project" value="TreeGrafter"/>
</dbReference>
<reference evidence="8 9" key="1">
    <citation type="journal article" date="2018" name="IMA Fungus">
        <title>IMA Genome-F 9: Draft genome sequence of Annulohypoxylon stygium, Aspergillus mulundensis, Berkeleyomyces basicola (syn. Thielaviopsis basicola), Ceratocystis smalleyi, two Cercospora beticola strains, Coleophoma cylindrospora, Fusarium fracticaudum, Phialophora cf. hyalina, and Morchella septimelata.</title>
        <authorList>
            <person name="Wingfield B.D."/>
            <person name="Bills G.F."/>
            <person name="Dong Y."/>
            <person name="Huang W."/>
            <person name="Nel W.J."/>
            <person name="Swalarsk-Parry B.S."/>
            <person name="Vaghefi N."/>
            <person name="Wilken P.M."/>
            <person name="An Z."/>
            <person name="de Beer Z.W."/>
            <person name="De Vos L."/>
            <person name="Chen L."/>
            <person name="Duong T.A."/>
            <person name="Gao Y."/>
            <person name="Hammerbacher A."/>
            <person name="Kikkert J.R."/>
            <person name="Li Y."/>
            <person name="Li H."/>
            <person name="Li K."/>
            <person name="Li Q."/>
            <person name="Liu X."/>
            <person name="Ma X."/>
            <person name="Naidoo K."/>
            <person name="Pethybridge S.J."/>
            <person name="Sun J."/>
            <person name="Steenkamp E.T."/>
            <person name="van der Nest M.A."/>
            <person name="van Wyk S."/>
            <person name="Wingfield M.J."/>
            <person name="Xiong C."/>
            <person name="Yue Q."/>
            <person name="Zhang X."/>
        </authorList>
    </citation>
    <scope>NUCLEOTIDE SEQUENCE [LARGE SCALE GENOMIC DNA]</scope>
    <source>
        <strain evidence="8 9">BP 5553</strain>
    </source>
</reference>
<feature type="compositionally biased region" description="Polar residues" evidence="6">
    <location>
        <begin position="1"/>
        <end position="24"/>
    </location>
</feature>
<sequence>MSSVNKANTMVSPTGISDHSNTTAEGKRKAKKRVRAFTSEDRASHRAIEKQRREALNQSFLDLARLLPSLAHARRLSKSVIVNESISYLKTQREIRLAAASEVSKLLADYDLLRRALNNRVPDNSAADMLQIPPRPVSDALMNLLGVEQEEFGTFPGGFGDNGPGDEAEDQQAGESDHPAGQGNNEFTDLSNSPLNTSLPGTSSLITSAASAPDFLAIQPPLNMLAPNAAYETNPQGDLDPSNPLAIGSSSLFGNLAAANGNIPDQFLSANGWPPNIYSEPAFHSNCDPTQSFFSNDILSSQFREQPPMAENTSYGFAP</sequence>
<evidence type="ECO:0000256" key="6">
    <source>
        <dbReference type="SAM" id="MobiDB-lite"/>
    </source>
</evidence>
<evidence type="ECO:0000313" key="9">
    <source>
        <dbReference type="Proteomes" id="UP000254866"/>
    </source>
</evidence>
<comment type="caution">
    <text evidence="8">The sequence shown here is derived from an EMBL/GenBank/DDBJ whole genome shotgun (WGS) entry which is preliminary data.</text>
</comment>
<dbReference type="STRING" id="2656787.A0A370TKF3"/>
<dbReference type="OrthoDB" id="8964853at2759"/>
<dbReference type="RefSeq" id="XP_031868660.1">
    <property type="nucleotide sequence ID" value="XM_032015239.1"/>
</dbReference>
<feature type="region of interest" description="Disordered" evidence="6">
    <location>
        <begin position="153"/>
        <end position="199"/>
    </location>
</feature>
<evidence type="ECO:0000259" key="7">
    <source>
        <dbReference type="PROSITE" id="PS50888"/>
    </source>
</evidence>
<dbReference type="GO" id="GO:0090575">
    <property type="term" value="C:RNA polymerase II transcription regulator complex"/>
    <property type="evidence" value="ECO:0007669"/>
    <property type="project" value="TreeGrafter"/>
</dbReference>
<dbReference type="Pfam" id="PF00010">
    <property type="entry name" value="HLH"/>
    <property type="match status" value="1"/>
</dbReference>
<dbReference type="GO" id="GO:0046983">
    <property type="term" value="F:protein dimerization activity"/>
    <property type="evidence" value="ECO:0007669"/>
    <property type="project" value="InterPro"/>
</dbReference>
<evidence type="ECO:0000313" key="8">
    <source>
        <dbReference type="EMBL" id="RDL36004.1"/>
    </source>
</evidence>
<dbReference type="AlphaFoldDB" id="A0A370TKF3"/>
<dbReference type="SMART" id="SM00353">
    <property type="entry name" value="HLH"/>
    <property type="match status" value="1"/>
</dbReference>
<dbReference type="GeneID" id="43599465"/>
<keyword evidence="4" id="KW-0804">Transcription</keyword>
<feature type="compositionally biased region" description="Polar residues" evidence="6">
    <location>
        <begin position="182"/>
        <end position="199"/>
    </location>
</feature>
<organism evidence="8 9">
    <name type="scientific">Venustampulla echinocandica</name>
    <dbReference type="NCBI Taxonomy" id="2656787"/>
    <lineage>
        <taxon>Eukaryota</taxon>
        <taxon>Fungi</taxon>
        <taxon>Dikarya</taxon>
        <taxon>Ascomycota</taxon>
        <taxon>Pezizomycotina</taxon>
        <taxon>Leotiomycetes</taxon>
        <taxon>Helotiales</taxon>
        <taxon>Pleuroascaceae</taxon>
        <taxon>Venustampulla</taxon>
    </lineage>
</organism>
<accession>A0A370TKF3</accession>
<name>A0A370TKF3_9HELO</name>
<feature type="domain" description="BHLH" evidence="7">
    <location>
        <begin position="40"/>
        <end position="92"/>
    </location>
</feature>
<proteinExistence type="predicted"/>
<feature type="region of interest" description="Disordered" evidence="6">
    <location>
        <begin position="1"/>
        <end position="48"/>
    </location>
</feature>